<evidence type="ECO:0000313" key="3">
    <source>
        <dbReference type="EMBL" id="MFC4346512.1"/>
    </source>
</evidence>
<dbReference type="RefSeq" id="WP_068150163.1">
    <property type="nucleotide sequence ID" value="NZ_JBHSCR010000001.1"/>
</dbReference>
<evidence type="ECO:0000256" key="1">
    <source>
        <dbReference type="SAM" id="MobiDB-lite"/>
    </source>
</evidence>
<keyword evidence="4" id="KW-1185">Reference proteome</keyword>
<protein>
    <recommendedName>
        <fullName evidence="5">Pentapeptide MXKDX repeat protein</fullName>
    </recommendedName>
</protein>
<organism evidence="3 4">
    <name type="scientific">Kordiimonas lipolytica</name>
    <dbReference type="NCBI Taxonomy" id="1662421"/>
    <lineage>
        <taxon>Bacteria</taxon>
        <taxon>Pseudomonadati</taxon>
        <taxon>Pseudomonadota</taxon>
        <taxon>Alphaproteobacteria</taxon>
        <taxon>Kordiimonadales</taxon>
        <taxon>Kordiimonadaceae</taxon>
        <taxon>Kordiimonas</taxon>
    </lineage>
</organism>
<reference evidence="4" key="1">
    <citation type="journal article" date="2019" name="Int. J. Syst. Evol. Microbiol.">
        <title>The Global Catalogue of Microorganisms (GCM) 10K type strain sequencing project: providing services to taxonomists for standard genome sequencing and annotation.</title>
        <authorList>
            <consortium name="The Broad Institute Genomics Platform"/>
            <consortium name="The Broad Institute Genome Sequencing Center for Infectious Disease"/>
            <person name="Wu L."/>
            <person name="Ma J."/>
        </authorList>
    </citation>
    <scope>NUCLEOTIDE SEQUENCE [LARGE SCALE GENOMIC DNA]</scope>
    <source>
        <strain evidence="4">CGMCC 1.15304</strain>
    </source>
</reference>
<keyword evidence="2" id="KW-0732">Signal</keyword>
<feature type="chain" id="PRO_5045770416" description="Pentapeptide MXKDX repeat protein" evidence="2">
    <location>
        <begin position="26"/>
        <end position="120"/>
    </location>
</feature>
<proteinExistence type="predicted"/>
<evidence type="ECO:0008006" key="5">
    <source>
        <dbReference type="Google" id="ProtNLM"/>
    </source>
</evidence>
<feature type="region of interest" description="Disordered" evidence="1">
    <location>
        <begin position="96"/>
        <end position="120"/>
    </location>
</feature>
<feature type="signal peptide" evidence="2">
    <location>
        <begin position="1"/>
        <end position="25"/>
    </location>
</feature>
<dbReference type="EMBL" id="JBHSCR010000001">
    <property type="protein sequence ID" value="MFC4346512.1"/>
    <property type="molecule type" value="Genomic_DNA"/>
</dbReference>
<dbReference type="Proteomes" id="UP001595776">
    <property type="component" value="Unassembled WGS sequence"/>
</dbReference>
<evidence type="ECO:0000313" key="4">
    <source>
        <dbReference type="Proteomes" id="UP001595776"/>
    </source>
</evidence>
<accession>A0ABV8U6I3</accession>
<evidence type="ECO:0000256" key="2">
    <source>
        <dbReference type="SAM" id="SignalP"/>
    </source>
</evidence>
<sequence length="120" mass="13964">MKSKSIVTTLAIAAIGLSLTMPVYAYDDDHKDDHKDRAGHMMMKDGMMMRDMMRKHMKACMTEKMEMDHETDPAKIRSNMMMQMDECMSMMPMDKGMKKGMDKDGMKQEGEKKKQHDHNH</sequence>
<name>A0ABV8U6I3_9PROT</name>
<gene>
    <name evidence="3" type="ORF">ACFO5Q_01470</name>
</gene>
<comment type="caution">
    <text evidence="3">The sequence shown here is derived from an EMBL/GenBank/DDBJ whole genome shotgun (WGS) entry which is preliminary data.</text>
</comment>